<feature type="active site" description="Proton acceptor" evidence="2">
    <location>
        <position position="74"/>
    </location>
</feature>
<feature type="binding site" evidence="2">
    <location>
        <begin position="71"/>
        <end position="73"/>
    </location>
    <ligand>
        <name>substrate</name>
    </ligand>
</feature>
<gene>
    <name evidence="2" type="primary">uppS</name>
    <name evidence="4" type="ORF">BECKLFY1418A_GA0070994_105916</name>
    <name evidence="3" type="ORF">BECKLFY1418B_GA0070995_100656</name>
</gene>
<dbReference type="GO" id="GO:0000287">
    <property type="term" value="F:magnesium ion binding"/>
    <property type="evidence" value="ECO:0007669"/>
    <property type="project" value="UniProtKB-UniRule"/>
</dbReference>
<dbReference type="PROSITE" id="PS01066">
    <property type="entry name" value="UPP_SYNTHASE"/>
    <property type="match status" value="1"/>
</dbReference>
<dbReference type="GO" id="GO:0005829">
    <property type="term" value="C:cytosol"/>
    <property type="evidence" value="ECO:0007669"/>
    <property type="project" value="TreeGrafter"/>
</dbReference>
<comment type="catalytic activity">
    <reaction evidence="2">
        <text>8 isopentenyl diphosphate + (2E,6E)-farnesyl diphosphate = di-trans,octa-cis-undecaprenyl diphosphate + 8 diphosphate</text>
        <dbReference type="Rhea" id="RHEA:27551"/>
        <dbReference type="ChEBI" id="CHEBI:33019"/>
        <dbReference type="ChEBI" id="CHEBI:58405"/>
        <dbReference type="ChEBI" id="CHEBI:128769"/>
        <dbReference type="ChEBI" id="CHEBI:175763"/>
        <dbReference type="EC" id="2.5.1.31"/>
    </reaction>
</comment>
<dbReference type="CDD" id="cd00475">
    <property type="entry name" value="Cis_IPPS"/>
    <property type="match status" value="1"/>
</dbReference>
<dbReference type="GO" id="GO:0009252">
    <property type="term" value="P:peptidoglycan biosynthetic process"/>
    <property type="evidence" value="ECO:0007669"/>
    <property type="project" value="UniProtKB-UniRule"/>
</dbReference>
<keyword evidence="2" id="KW-0133">Cell shape</keyword>
<keyword evidence="2" id="KW-0961">Cell wall biogenesis/degradation</keyword>
<dbReference type="HAMAP" id="MF_01139">
    <property type="entry name" value="ISPT"/>
    <property type="match status" value="1"/>
</dbReference>
<organism evidence="4">
    <name type="scientific">Candidatus Kentrum sp. LFY</name>
    <dbReference type="NCBI Taxonomy" id="2126342"/>
    <lineage>
        <taxon>Bacteria</taxon>
        <taxon>Pseudomonadati</taxon>
        <taxon>Pseudomonadota</taxon>
        <taxon>Gammaproteobacteria</taxon>
        <taxon>Candidatus Kentrum</taxon>
    </lineage>
</organism>
<feature type="binding site" evidence="2">
    <location>
        <position position="26"/>
    </location>
    <ligand>
        <name>Mg(2+)</name>
        <dbReference type="ChEBI" id="CHEBI:18420"/>
    </ligand>
</feature>
<dbReference type="Pfam" id="PF01255">
    <property type="entry name" value="Prenyltransf"/>
    <property type="match status" value="1"/>
</dbReference>
<accession>A0A450UVG5</accession>
<keyword evidence="1 2" id="KW-0808">Transferase</keyword>
<comment type="function">
    <text evidence="2">Catalyzes the sequential condensation of isopentenyl diphosphate (IPP) with (2E,6E)-farnesyl diphosphate (E,E-FPP) to yield (2Z,6Z,10Z,14Z,18Z,22Z,26Z,30Z,34E,38E)-undecaprenyl diphosphate (di-trans,octa-cis-UPP). UPP is the precursor of glycosyl carrier lipid in the biosynthesis of bacterial cell wall polysaccharide components such as peptidoglycan and lipopolysaccharide.</text>
</comment>
<dbReference type="AlphaFoldDB" id="A0A450UVG5"/>
<keyword evidence="2" id="KW-0460">Magnesium</keyword>
<evidence type="ECO:0000313" key="4">
    <source>
        <dbReference type="EMBL" id="VFJ96440.1"/>
    </source>
</evidence>
<dbReference type="GO" id="GO:0008360">
    <property type="term" value="P:regulation of cell shape"/>
    <property type="evidence" value="ECO:0007669"/>
    <property type="project" value="UniProtKB-KW"/>
</dbReference>
<dbReference type="GO" id="GO:0016094">
    <property type="term" value="P:polyprenol biosynthetic process"/>
    <property type="evidence" value="ECO:0007669"/>
    <property type="project" value="TreeGrafter"/>
</dbReference>
<dbReference type="InterPro" id="IPR001441">
    <property type="entry name" value="UPP_synth-like"/>
</dbReference>
<dbReference type="InterPro" id="IPR036424">
    <property type="entry name" value="UPP_synth-like_sf"/>
</dbReference>
<feature type="binding site" evidence="2">
    <location>
        <position position="213"/>
    </location>
    <ligand>
        <name>Mg(2+)</name>
        <dbReference type="ChEBI" id="CHEBI:18420"/>
    </ligand>
</feature>
<dbReference type="NCBIfam" id="TIGR00055">
    <property type="entry name" value="uppS"/>
    <property type="match status" value="1"/>
</dbReference>
<protein>
    <recommendedName>
        <fullName evidence="2">Ditrans,polycis-undecaprenyl-diphosphate synthase ((2E,6E)-farnesyl-diphosphate specific)</fullName>
        <ecNumber evidence="2">2.5.1.31</ecNumber>
    </recommendedName>
    <alternativeName>
        <fullName evidence="2">Ditrans,polycis-undecaprenylcistransferase</fullName>
    </alternativeName>
    <alternativeName>
        <fullName evidence="2">Undecaprenyl diphosphate synthase</fullName>
        <shortName evidence="2">UDS</shortName>
    </alternativeName>
    <alternativeName>
        <fullName evidence="2">Undecaprenyl pyrophosphate synthase</fullName>
        <shortName evidence="2">UPP synthase</shortName>
    </alternativeName>
</protein>
<dbReference type="PANTHER" id="PTHR10291:SF0">
    <property type="entry name" value="DEHYDRODOLICHYL DIPHOSPHATE SYNTHASE 2"/>
    <property type="match status" value="1"/>
</dbReference>
<keyword evidence="2" id="KW-0479">Metal-binding</keyword>
<dbReference type="NCBIfam" id="NF011405">
    <property type="entry name" value="PRK14830.1"/>
    <property type="match status" value="1"/>
</dbReference>
<feature type="binding site" evidence="2">
    <location>
        <begin position="27"/>
        <end position="30"/>
    </location>
    <ligand>
        <name>substrate</name>
    </ligand>
</feature>
<evidence type="ECO:0000313" key="3">
    <source>
        <dbReference type="EMBL" id="VFJ87431.1"/>
    </source>
</evidence>
<feature type="binding site" evidence="2">
    <location>
        <position position="43"/>
    </location>
    <ligand>
        <name>substrate</name>
    </ligand>
</feature>
<feature type="binding site" evidence="2">
    <location>
        <position position="194"/>
    </location>
    <ligand>
        <name>substrate</name>
    </ligand>
</feature>
<evidence type="ECO:0000256" key="2">
    <source>
        <dbReference type="HAMAP-Rule" id="MF_01139"/>
    </source>
</evidence>
<feature type="binding site" evidence="2">
    <location>
        <position position="75"/>
    </location>
    <ligand>
        <name>substrate</name>
    </ligand>
</feature>
<dbReference type="SUPFAM" id="SSF64005">
    <property type="entry name" value="Undecaprenyl diphosphate synthase"/>
    <property type="match status" value="1"/>
</dbReference>
<keyword evidence="2" id="KW-0573">Peptidoglycan synthesis</keyword>
<comment type="subunit">
    <text evidence="2">Homodimer.</text>
</comment>
<reference evidence="4" key="1">
    <citation type="submission" date="2019-02" db="EMBL/GenBank/DDBJ databases">
        <authorList>
            <person name="Gruber-Vodicka R. H."/>
            <person name="Seah K. B. B."/>
        </authorList>
    </citation>
    <scope>NUCLEOTIDE SEQUENCE</scope>
    <source>
        <strain evidence="4">BECK_M6</strain>
        <strain evidence="3">BECK_M7</strain>
    </source>
</reference>
<feature type="binding site" evidence="2">
    <location>
        <position position="31"/>
    </location>
    <ligand>
        <name>substrate</name>
    </ligand>
</feature>
<dbReference type="InterPro" id="IPR018520">
    <property type="entry name" value="UPP_synth-like_CS"/>
</dbReference>
<dbReference type="GO" id="GO:0008834">
    <property type="term" value="F:ditrans,polycis-undecaprenyl-diphosphate synthase [(2E,6E)-farnesyl-diphosphate specific] activity"/>
    <property type="evidence" value="ECO:0007669"/>
    <property type="project" value="UniProtKB-UniRule"/>
</dbReference>
<dbReference type="EMBL" id="CAADFH010000059">
    <property type="protein sequence ID" value="VFJ96440.1"/>
    <property type="molecule type" value="Genomic_DNA"/>
</dbReference>
<feature type="binding site" evidence="2">
    <location>
        <begin position="200"/>
        <end position="202"/>
    </location>
    <ligand>
        <name>substrate</name>
    </ligand>
</feature>
<comment type="cofactor">
    <cofactor evidence="2">
        <name>Mg(2+)</name>
        <dbReference type="ChEBI" id="CHEBI:18420"/>
    </cofactor>
    <text evidence="2">Binds 2 magnesium ions per subunit.</text>
</comment>
<dbReference type="EC" id="2.5.1.31" evidence="2"/>
<feature type="active site" evidence="2">
    <location>
        <position position="26"/>
    </location>
</feature>
<feature type="binding site" evidence="2">
    <location>
        <position position="39"/>
    </location>
    <ligand>
        <name>substrate</name>
    </ligand>
</feature>
<sequence>MSGPIGFDSNPSPSPKVPRHIAIIMDGNGRWAKQRCLPRIAGHRAGVDSVRRIVRICGQMGVKVLTLFAFSSENWQRPREEVGLLMDLFMSALKNEAKKLDQNNVRLRIIGDRSAFTTKLQQVIEESEHITCGNTGLTLVIAANYGGRWDLSQAARTIARRVVMGQLHLENICPETIQLHLCLSDLPEPDLFIRTSGEKRISNFLLWQIAYTELYFTDVLWPDFDRKALEEALAFYASRQRRFGQTSEQVVCNAFSEGLAPNPLGHSPLIHPADL</sequence>
<dbReference type="GO" id="GO:0071555">
    <property type="term" value="P:cell wall organization"/>
    <property type="evidence" value="ECO:0007669"/>
    <property type="project" value="UniProtKB-KW"/>
</dbReference>
<feature type="binding site" evidence="2">
    <location>
        <position position="77"/>
    </location>
    <ligand>
        <name>substrate</name>
    </ligand>
</feature>
<name>A0A450UVG5_9GAMM</name>
<evidence type="ECO:0000256" key="1">
    <source>
        <dbReference type="ARBA" id="ARBA00022679"/>
    </source>
</evidence>
<dbReference type="Gene3D" id="3.40.1180.10">
    <property type="entry name" value="Decaprenyl diphosphate synthase-like"/>
    <property type="match status" value="1"/>
</dbReference>
<dbReference type="EMBL" id="CAADFF010000006">
    <property type="protein sequence ID" value="VFJ87431.1"/>
    <property type="molecule type" value="Genomic_DNA"/>
</dbReference>
<dbReference type="PANTHER" id="PTHR10291">
    <property type="entry name" value="DEHYDRODOLICHYL DIPHOSPHATE SYNTHASE FAMILY MEMBER"/>
    <property type="match status" value="1"/>
</dbReference>
<proteinExistence type="inferred from homology"/>
<dbReference type="FunFam" id="3.40.1180.10:FF:000001">
    <property type="entry name" value="(2E,6E)-farnesyl-diphosphate-specific ditrans,polycis-undecaprenyl-diphosphate synthase"/>
    <property type="match status" value="1"/>
</dbReference>
<comment type="similarity">
    <text evidence="2">Belongs to the UPP synthase family.</text>
</comment>